<evidence type="ECO:0000256" key="1">
    <source>
        <dbReference type="ARBA" id="ARBA00009023"/>
    </source>
</evidence>
<evidence type="ECO:0000313" key="4">
    <source>
        <dbReference type="EMBL" id="PCJ01806.1"/>
    </source>
</evidence>
<dbReference type="InterPro" id="IPR018389">
    <property type="entry name" value="DctP_fam"/>
</dbReference>
<dbReference type="InterPro" id="IPR038404">
    <property type="entry name" value="TRAP_DctP_sf"/>
</dbReference>
<gene>
    <name evidence="4" type="ORF">COB13_06395</name>
</gene>
<evidence type="ECO:0000256" key="2">
    <source>
        <dbReference type="ARBA" id="ARBA00022448"/>
    </source>
</evidence>
<dbReference type="NCBIfam" id="NF037995">
    <property type="entry name" value="TRAP_S1"/>
    <property type="match status" value="1"/>
</dbReference>
<accession>A0A2A4Z5K4</accession>
<dbReference type="CDD" id="cd13666">
    <property type="entry name" value="PBP2_TRAP_DctP_like_1"/>
    <property type="match status" value="1"/>
</dbReference>
<keyword evidence="3" id="KW-0732">Signal</keyword>
<dbReference type="AlphaFoldDB" id="A0A2A4Z5K4"/>
<dbReference type="GO" id="GO:0055085">
    <property type="term" value="P:transmembrane transport"/>
    <property type="evidence" value="ECO:0007669"/>
    <property type="project" value="InterPro"/>
</dbReference>
<protein>
    <submittedName>
        <fullName evidence="4">C4-dicarboxylate ABC transporter substrate-binding protein</fullName>
    </submittedName>
</protein>
<dbReference type="Pfam" id="PF03480">
    <property type="entry name" value="DctP"/>
    <property type="match status" value="1"/>
</dbReference>
<sequence>MGVALRDEAKMASYNWERIMKKTLFALSMVAALATTSIVGAKDLRLGPGAPNVHPAHTPMYTNFMKYLPEETDGAITGTIMGTEVANVPNMKAALASNIVQVGNVLPLYYAADLPNTALMGELAFLGKNSHSMAAALTEYVVNCADCLAEFKAMGNVYAGSGSSDPYILLTTKPIRSAADMKGMRLRSGGSPFARWADYTGAAGVGMPVSSTFEAISQGTIDGTMASVADLTSYRLVDLVKYATELTLGTYHATSNFSISSKAWADMSAEERKGVIRAANRANPTFTQNWAYERPEVAHKAGVDAGVEFITPDQDLIDLTAKFVEDDIKALGALADSQYGIKDGDAKIATFIALVKKWDAIVAKTGNDPVAIAKAMQEEVWDKVDYNTYGM</sequence>
<dbReference type="EMBL" id="NVUS01000006">
    <property type="protein sequence ID" value="PCJ01806.1"/>
    <property type="molecule type" value="Genomic_DNA"/>
</dbReference>
<dbReference type="PANTHER" id="PTHR33376:SF7">
    <property type="entry name" value="C4-DICARBOXYLATE-BINDING PROTEIN DCTB"/>
    <property type="match status" value="1"/>
</dbReference>
<comment type="caution">
    <text evidence="4">The sequence shown here is derived from an EMBL/GenBank/DDBJ whole genome shotgun (WGS) entry which is preliminary data.</text>
</comment>
<keyword evidence="2" id="KW-0813">Transport</keyword>
<dbReference type="Gene3D" id="3.40.190.170">
    <property type="entry name" value="Bacterial extracellular solute-binding protein, family 7"/>
    <property type="match status" value="1"/>
</dbReference>
<proteinExistence type="inferred from homology"/>
<organism evidence="4">
    <name type="scientific">OCS116 cluster bacterium</name>
    <dbReference type="NCBI Taxonomy" id="2030921"/>
    <lineage>
        <taxon>Bacteria</taxon>
        <taxon>Pseudomonadati</taxon>
        <taxon>Pseudomonadota</taxon>
        <taxon>Alphaproteobacteria</taxon>
        <taxon>OCS116 cluster</taxon>
    </lineage>
</organism>
<reference key="1">
    <citation type="submission" date="2017-08" db="EMBL/GenBank/DDBJ databases">
        <title>A dynamic microbial community with high functional redundancy inhabits the cold, oxic subseafloor aquifer.</title>
        <authorList>
            <person name="Tully B.J."/>
            <person name="Wheat C.G."/>
            <person name="Glazer B.T."/>
            <person name="Huber J.A."/>
        </authorList>
    </citation>
    <scope>NUCLEOTIDE SEQUENCE [LARGE SCALE GENOMIC DNA]</scope>
</reference>
<dbReference type="PANTHER" id="PTHR33376">
    <property type="match status" value="1"/>
</dbReference>
<name>A0A2A4Z5K4_9PROT</name>
<reference evidence="4" key="2">
    <citation type="journal article" date="2018" name="ISME J.">
        <title>A dynamic microbial community with high functional redundancy inhabits the cold, oxic subseafloor aquifer.</title>
        <authorList>
            <person name="Tully B.J."/>
            <person name="Wheat C.G."/>
            <person name="Glazer B.T."/>
            <person name="Huber J.A."/>
        </authorList>
    </citation>
    <scope>NUCLEOTIDE SEQUENCE</scope>
    <source>
        <strain evidence="4">NORP83</strain>
    </source>
</reference>
<evidence type="ECO:0000256" key="3">
    <source>
        <dbReference type="ARBA" id="ARBA00022729"/>
    </source>
</evidence>
<comment type="similarity">
    <text evidence="1">Belongs to the bacterial solute-binding protein 7 family.</text>
</comment>